<accession>A0A3L9ZZY0</accession>
<dbReference type="EMBL" id="REFH01000007">
    <property type="protein sequence ID" value="RMA78040.1"/>
    <property type="molecule type" value="Genomic_DNA"/>
</dbReference>
<gene>
    <name evidence="2" type="ORF">BC961_0407</name>
</gene>
<evidence type="ECO:0008006" key="4">
    <source>
        <dbReference type="Google" id="ProtNLM"/>
    </source>
</evidence>
<evidence type="ECO:0000256" key="1">
    <source>
        <dbReference type="SAM" id="SignalP"/>
    </source>
</evidence>
<proteinExistence type="predicted"/>
<dbReference type="RefSeq" id="WP_121924161.1">
    <property type="nucleotide sequence ID" value="NZ_CBCSGA010000002.1"/>
</dbReference>
<evidence type="ECO:0000313" key="2">
    <source>
        <dbReference type="EMBL" id="RMA78040.1"/>
    </source>
</evidence>
<feature type="signal peptide" evidence="1">
    <location>
        <begin position="1"/>
        <end position="20"/>
    </location>
</feature>
<feature type="chain" id="PRO_5018196067" description="Lipoprotein" evidence="1">
    <location>
        <begin position="21"/>
        <end position="243"/>
    </location>
</feature>
<sequence length="243" mass="28371">MKTNFFILLLILLLTVSCQVTETLHINPDGSGKIEMVSLRDEQSYMQLVGDNYSTEEKYVDTTYAFKDYMSQYVENFEKLPIAEKEVYNKYKDVNVHIKKSPFEKEFKTTIWQNFKKVDAIADLQKTENYADNLKHNYALSAEEHYYLIQYKFDGTIFKRIVTITDPIELKKQQDLISERKSQLAKFNIVQSFTLDYHFSKKIKSVSIPNAKISEDKKSVKIVFKLADVLQDPINTAVEVVLE</sequence>
<dbReference type="PROSITE" id="PS51257">
    <property type="entry name" value="PROKAR_LIPOPROTEIN"/>
    <property type="match status" value="1"/>
</dbReference>
<name>A0A3L9ZZY0_9FLAO</name>
<reference evidence="2 3" key="1">
    <citation type="submission" date="2018-10" db="EMBL/GenBank/DDBJ databases">
        <title>Genomic Encyclopedia of Archaeal and Bacterial Type Strains, Phase II (KMG-II): from individual species to whole genera.</title>
        <authorList>
            <person name="Goeker M."/>
        </authorList>
    </citation>
    <scope>NUCLEOTIDE SEQUENCE [LARGE SCALE GENOMIC DNA]</scope>
    <source>
        <strain evidence="2 3">DSM 19727</strain>
    </source>
</reference>
<protein>
    <recommendedName>
        <fullName evidence="4">Lipoprotein</fullName>
    </recommendedName>
</protein>
<dbReference type="AlphaFoldDB" id="A0A3L9ZZY0"/>
<comment type="caution">
    <text evidence="2">The sequence shown here is derived from an EMBL/GenBank/DDBJ whole genome shotgun (WGS) entry which is preliminary data.</text>
</comment>
<organism evidence="2 3">
    <name type="scientific">Flavobacterium weaverense</name>
    <dbReference type="NCBI Taxonomy" id="271156"/>
    <lineage>
        <taxon>Bacteria</taxon>
        <taxon>Pseudomonadati</taxon>
        <taxon>Bacteroidota</taxon>
        <taxon>Flavobacteriia</taxon>
        <taxon>Flavobacteriales</taxon>
        <taxon>Flavobacteriaceae</taxon>
        <taxon>Flavobacterium</taxon>
    </lineage>
</organism>
<dbReference type="OrthoDB" id="978531at2"/>
<keyword evidence="3" id="KW-1185">Reference proteome</keyword>
<dbReference type="Proteomes" id="UP000280368">
    <property type="component" value="Unassembled WGS sequence"/>
</dbReference>
<evidence type="ECO:0000313" key="3">
    <source>
        <dbReference type="Proteomes" id="UP000280368"/>
    </source>
</evidence>
<keyword evidence="1" id="KW-0732">Signal</keyword>